<sequence length="104" mass="11256">MASAGLRRCQQGLAALAGACFVVPKRVSADGPPLDDKSAANLRPFHLSSWQESNAGLVKERQVNKFLNPIAVSWPLFNFLNPDELVMGHIILNDSKKGSGIREA</sequence>
<accession>A0A1Q9C5U0</accession>
<organism evidence="1 2">
    <name type="scientific">Symbiodinium microadriaticum</name>
    <name type="common">Dinoflagellate</name>
    <name type="synonym">Zooxanthella microadriatica</name>
    <dbReference type="NCBI Taxonomy" id="2951"/>
    <lineage>
        <taxon>Eukaryota</taxon>
        <taxon>Sar</taxon>
        <taxon>Alveolata</taxon>
        <taxon>Dinophyceae</taxon>
        <taxon>Suessiales</taxon>
        <taxon>Symbiodiniaceae</taxon>
        <taxon>Symbiodinium</taxon>
    </lineage>
</organism>
<evidence type="ECO:0000313" key="1">
    <source>
        <dbReference type="EMBL" id="OLP78265.1"/>
    </source>
</evidence>
<comment type="caution">
    <text evidence="1">The sequence shown here is derived from an EMBL/GenBank/DDBJ whole genome shotgun (WGS) entry which is preliminary data.</text>
</comment>
<gene>
    <name evidence="1" type="ORF">AK812_SmicGene41577</name>
</gene>
<evidence type="ECO:0000313" key="2">
    <source>
        <dbReference type="Proteomes" id="UP000186817"/>
    </source>
</evidence>
<name>A0A1Q9C5U0_SYMMI</name>
<dbReference type="EMBL" id="LSRX01001635">
    <property type="protein sequence ID" value="OLP78265.1"/>
    <property type="molecule type" value="Genomic_DNA"/>
</dbReference>
<dbReference type="Proteomes" id="UP000186817">
    <property type="component" value="Unassembled WGS sequence"/>
</dbReference>
<dbReference type="PROSITE" id="PS51257">
    <property type="entry name" value="PROKAR_LIPOPROTEIN"/>
    <property type="match status" value="1"/>
</dbReference>
<proteinExistence type="predicted"/>
<reference evidence="1 2" key="1">
    <citation type="submission" date="2016-02" db="EMBL/GenBank/DDBJ databases">
        <title>Genome analysis of coral dinoflagellate symbionts highlights evolutionary adaptations to a symbiotic lifestyle.</title>
        <authorList>
            <person name="Aranda M."/>
            <person name="Li Y."/>
            <person name="Liew Y.J."/>
            <person name="Baumgarten S."/>
            <person name="Simakov O."/>
            <person name="Wilson M."/>
            <person name="Piel J."/>
            <person name="Ashoor H."/>
            <person name="Bougouffa S."/>
            <person name="Bajic V.B."/>
            <person name="Ryu T."/>
            <person name="Ravasi T."/>
            <person name="Bayer T."/>
            <person name="Micklem G."/>
            <person name="Kim H."/>
            <person name="Bhak J."/>
            <person name="Lajeunesse T.C."/>
            <person name="Voolstra C.R."/>
        </authorList>
    </citation>
    <scope>NUCLEOTIDE SEQUENCE [LARGE SCALE GENOMIC DNA]</scope>
    <source>
        <strain evidence="1 2">CCMP2467</strain>
    </source>
</reference>
<keyword evidence="2" id="KW-1185">Reference proteome</keyword>
<protein>
    <submittedName>
        <fullName evidence="1">Uncharacterized protein</fullName>
    </submittedName>
</protein>
<dbReference type="AlphaFoldDB" id="A0A1Q9C5U0"/>